<accession>A0ABQ2Z6Z7</accession>
<comment type="caution">
    <text evidence="2">The sequence shown here is derived from an EMBL/GenBank/DDBJ whole genome shotgun (WGS) entry which is preliminary data.</text>
</comment>
<gene>
    <name evidence="2" type="ORF">GCM10010324_61740</name>
</gene>
<feature type="signal peptide" evidence="1">
    <location>
        <begin position="1"/>
        <end position="24"/>
    </location>
</feature>
<evidence type="ECO:0008006" key="4">
    <source>
        <dbReference type="Google" id="ProtNLM"/>
    </source>
</evidence>
<evidence type="ECO:0000313" key="3">
    <source>
        <dbReference type="Proteomes" id="UP000659223"/>
    </source>
</evidence>
<evidence type="ECO:0000256" key="1">
    <source>
        <dbReference type="SAM" id="SignalP"/>
    </source>
</evidence>
<reference evidence="3" key="1">
    <citation type="journal article" date="2019" name="Int. J. Syst. Evol. Microbiol.">
        <title>The Global Catalogue of Microorganisms (GCM) 10K type strain sequencing project: providing services to taxonomists for standard genome sequencing and annotation.</title>
        <authorList>
            <consortium name="The Broad Institute Genomics Platform"/>
            <consortium name="The Broad Institute Genome Sequencing Center for Infectious Disease"/>
            <person name="Wu L."/>
            <person name="Ma J."/>
        </authorList>
    </citation>
    <scope>NUCLEOTIDE SEQUENCE [LARGE SCALE GENOMIC DNA]</scope>
    <source>
        <strain evidence="3">JCM 4586</strain>
    </source>
</reference>
<dbReference type="PROSITE" id="PS51257">
    <property type="entry name" value="PROKAR_LIPOPROTEIN"/>
    <property type="match status" value="1"/>
</dbReference>
<proteinExistence type="predicted"/>
<name>A0ABQ2Z6Z7_9ACTN</name>
<dbReference type="EMBL" id="BMUT01000018">
    <property type="protein sequence ID" value="GGY06613.1"/>
    <property type="molecule type" value="Genomic_DNA"/>
</dbReference>
<sequence length="171" mass="17618">MTLARRIIATGAAAAACAAALLAAADFSSDSDSASPGPVTVADGRPGYVVEDFAYPGADKIKAEKGITLKRGDGHITLAGCSSATGLMEVWSRKSEKICFRTTGTSGYLAVEIPSVFAVKGAADHAAGVSLTAADSTHQEIEVGKGNWTSVGESADPQSRDFVLLEIRTRK</sequence>
<keyword evidence="3" id="KW-1185">Reference proteome</keyword>
<evidence type="ECO:0000313" key="2">
    <source>
        <dbReference type="EMBL" id="GGY06613.1"/>
    </source>
</evidence>
<organism evidence="2 3">
    <name type="scientific">Streptomyces hiroshimensis</name>
    <dbReference type="NCBI Taxonomy" id="66424"/>
    <lineage>
        <taxon>Bacteria</taxon>
        <taxon>Bacillati</taxon>
        <taxon>Actinomycetota</taxon>
        <taxon>Actinomycetes</taxon>
        <taxon>Kitasatosporales</taxon>
        <taxon>Streptomycetaceae</taxon>
        <taxon>Streptomyces</taxon>
    </lineage>
</organism>
<dbReference type="Proteomes" id="UP000659223">
    <property type="component" value="Unassembled WGS sequence"/>
</dbReference>
<keyword evidence="1" id="KW-0732">Signal</keyword>
<protein>
    <recommendedName>
        <fullName evidence="4">Secreted protein</fullName>
    </recommendedName>
</protein>
<feature type="chain" id="PRO_5045636437" description="Secreted protein" evidence="1">
    <location>
        <begin position="25"/>
        <end position="171"/>
    </location>
</feature>
<dbReference type="RefSeq" id="WP_190025054.1">
    <property type="nucleotide sequence ID" value="NZ_BMUT01000018.1"/>
</dbReference>